<dbReference type="EC" id="2.6.1.19" evidence="6"/>
<dbReference type="GO" id="GO:0047298">
    <property type="term" value="F:(S)-3-amino-2-methylpropionate transaminase activity"/>
    <property type="evidence" value="ECO:0007669"/>
    <property type="project" value="UniProtKB-EC"/>
</dbReference>
<proteinExistence type="inferred from homology"/>
<evidence type="ECO:0000256" key="6">
    <source>
        <dbReference type="ARBA" id="ARBA00012912"/>
    </source>
</evidence>
<reference evidence="17 18" key="1">
    <citation type="submission" date="2017-03" db="EMBL/GenBank/DDBJ databases">
        <title>Genome sequence of Clostridium hungatei DSM 14427.</title>
        <authorList>
            <person name="Poehlein A."/>
            <person name="Daniel R."/>
        </authorList>
    </citation>
    <scope>NUCLEOTIDE SEQUENCE [LARGE SCALE GENOMIC DNA]</scope>
    <source>
        <strain evidence="17 18">DSM 14427</strain>
    </source>
</reference>
<keyword evidence="9 16" id="KW-0663">Pyridoxal phosphate</keyword>
<comment type="catalytic activity">
    <reaction evidence="14">
        <text>4-aminobutanoate + 2-oxoglutarate = succinate semialdehyde + L-glutamate</text>
        <dbReference type="Rhea" id="RHEA:23352"/>
        <dbReference type="ChEBI" id="CHEBI:16810"/>
        <dbReference type="ChEBI" id="CHEBI:29985"/>
        <dbReference type="ChEBI" id="CHEBI:57706"/>
        <dbReference type="ChEBI" id="CHEBI:59888"/>
        <dbReference type="EC" id="2.6.1.19"/>
    </reaction>
</comment>
<dbReference type="FunFam" id="3.40.640.10:FF:000013">
    <property type="entry name" value="4-aminobutyrate aminotransferase"/>
    <property type="match status" value="1"/>
</dbReference>
<evidence type="ECO:0000256" key="15">
    <source>
        <dbReference type="ARBA" id="ARBA00050054"/>
    </source>
</evidence>
<evidence type="ECO:0000256" key="13">
    <source>
        <dbReference type="ARBA" id="ARBA00031787"/>
    </source>
</evidence>
<evidence type="ECO:0000313" key="18">
    <source>
        <dbReference type="Proteomes" id="UP000191554"/>
    </source>
</evidence>
<evidence type="ECO:0000256" key="16">
    <source>
        <dbReference type="RuleBase" id="RU003560"/>
    </source>
</evidence>
<dbReference type="PROSITE" id="PS00600">
    <property type="entry name" value="AA_TRANSFER_CLASS_3"/>
    <property type="match status" value="1"/>
</dbReference>
<evidence type="ECO:0000256" key="10">
    <source>
        <dbReference type="ARBA" id="ARBA00029760"/>
    </source>
</evidence>
<keyword evidence="18" id="KW-1185">Reference proteome</keyword>
<dbReference type="RefSeq" id="WP_080063576.1">
    <property type="nucleotide sequence ID" value="NZ_MZGX01000005.1"/>
</dbReference>
<dbReference type="Proteomes" id="UP000191554">
    <property type="component" value="Unassembled WGS sequence"/>
</dbReference>
<evidence type="ECO:0000256" key="12">
    <source>
        <dbReference type="ARBA" id="ARBA00030857"/>
    </source>
</evidence>
<keyword evidence="8 17" id="KW-0808">Transferase</keyword>
<comment type="pathway">
    <text evidence="3">Amino-acid degradation; 4-aminobutanoate degradation.</text>
</comment>
<evidence type="ECO:0000256" key="2">
    <source>
        <dbReference type="ARBA" id="ARBA00001933"/>
    </source>
</evidence>
<dbReference type="EMBL" id="MZGX01000005">
    <property type="protein sequence ID" value="OPX45241.1"/>
    <property type="molecule type" value="Genomic_DNA"/>
</dbReference>
<dbReference type="AlphaFoldDB" id="A0A1V4SPN8"/>
<dbReference type="Gene3D" id="3.40.640.10">
    <property type="entry name" value="Type I PLP-dependent aspartate aminotransferase-like (Major domain)"/>
    <property type="match status" value="1"/>
</dbReference>
<dbReference type="InterPro" id="IPR015421">
    <property type="entry name" value="PyrdxlP-dep_Trfase_major"/>
</dbReference>
<dbReference type="InterPro" id="IPR050103">
    <property type="entry name" value="Class-III_PLP-dep_AT"/>
</dbReference>
<comment type="caution">
    <text evidence="17">The sequence shown here is derived from an EMBL/GenBank/DDBJ whole genome shotgun (WGS) entry which is preliminary data.</text>
</comment>
<evidence type="ECO:0000256" key="3">
    <source>
        <dbReference type="ARBA" id="ARBA00005176"/>
    </source>
</evidence>
<gene>
    <name evidence="17" type="primary">puuE</name>
    <name evidence="17" type="ORF">CLHUN_11280</name>
</gene>
<dbReference type="InterPro" id="IPR049704">
    <property type="entry name" value="Aminotrans_3_PPA_site"/>
</dbReference>
<dbReference type="PANTHER" id="PTHR11986">
    <property type="entry name" value="AMINOTRANSFERASE CLASS III"/>
    <property type="match status" value="1"/>
</dbReference>
<accession>A0A1V4SPN8</accession>
<evidence type="ECO:0000256" key="9">
    <source>
        <dbReference type="ARBA" id="ARBA00022898"/>
    </source>
</evidence>
<comment type="cofactor">
    <cofactor evidence="2">
        <name>pyridoxal 5'-phosphate</name>
        <dbReference type="ChEBI" id="CHEBI:597326"/>
    </cofactor>
</comment>
<dbReference type="OrthoDB" id="9801052at2"/>
<evidence type="ECO:0000256" key="7">
    <source>
        <dbReference type="ARBA" id="ARBA00022576"/>
    </source>
</evidence>
<comment type="similarity">
    <text evidence="4 16">Belongs to the class-III pyridoxal-phosphate-dependent aminotransferase family.</text>
</comment>
<dbReference type="InterPro" id="IPR015422">
    <property type="entry name" value="PyrdxlP-dep_Trfase_small"/>
</dbReference>
<dbReference type="InterPro" id="IPR015424">
    <property type="entry name" value="PyrdxlP-dep_Trfase"/>
</dbReference>
<evidence type="ECO:0000313" key="17">
    <source>
        <dbReference type="EMBL" id="OPX45241.1"/>
    </source>
</evidence>
<dbReference type="InterPro" id="IPR005814">
    <property type="entry name" value="Aminotrans_3"/>
</dbReference>
<dbReference type="GO" id="GO:0034386">
    <property type="term" value="F:4-aminobutyrate:2-oxoglutarate transaminase activity"/>
    <property type="evidence" value="ECO:0007669"/>
    <property type="project" value="UniProtKB-EC"/>
</dbReference>
<evidence type="ECO:0000256" key="1">
    <source>
        <dbReference type="ARBA" id="ARBA00001750"/>
    </source>
</evidence>
<evidence type="ECO:0000256" key="14">
    <source>
        <dbReference type="ARBA" id="ARBA00048021"/>
    </source>
</evidence>
<evidence type="ECO:0000256" key="4">
    <source>
        <dbReference type="ARBA" id="ARBA00008954"/>
    </source>
</evidence>
<dbReference type="PIRSF" id="PIRSF000521">
    <property type="entry name" value="Transaminase_4ab_Lys_Orn"/>
    <property type="match status" value="1"/>
</dbReference>
<protein>
    <recommendedName>
        <fullName evidence="12">(S)-3-amino-2-methylpropionate transaminase</fullName>
        <ecNumber evidence="6">2.6.1.19</ecNumber>
        <ecNumber evidence="5">2.6.1.22</ecNumber>
    </recommendedName>
    <alternativeName>
        <fullName evidence="13">GABA aminotransferase</fullName>
    </alternativeName>
    <alternativeName>
        <fullName evidence="11">Gamma-amino-N-butyrate transaminase</fullName>
    </alternativeName>
    <alternativeName>
        <fullName evidence="15">Glutamate:succinic semialdehyde transaminase</fullName>
    </alternativeName>
    <alternativeName>
        <fullName evidence="10">L-AIBAT</fullName>
    </alternativeName>
</protein>
<dbReference type="Pfam" id="PF00202">
    <property type="entry name" value="Aminotran_3"/>
    <property type="match status" value="1"/>
</dbReference>
<evidence type="ECO:0000256" key="11">
    <source>
        <dbReference type="ARBA" id="ARBA00030204"/>
    </source>
</evidence>
<comment type="catalytic activity">
    <reaction evidence="1">
        <text>(S)-3-amino-2-methylpropanoate + 2-oxoglutarate = 2-methyl-3-oxopropanoate + L-glutamate</text>
        <dbReference type="Rhea" id="RHEA:13993"/>
        <dbReference type="ChEBI" id="CHEBI:16810"/>
        <dbReference type="ChEBI" id="CHEBI:29985"/>
        <dbReference type="ChEBI" id="CHEBI:57700"/>
        <dbReference type="ChEBI" id="CHEBI:58655"/>
        <dbReference type="EC" id="2.6.1.22"/>
    </reaction>
</comment>
<dbReference type="GO" id="GO:0042802">
    <property type="term" value="F:identical protein binding"/>
    <property type="evidence" value="ECO:0007669"/>
    <property type="project" value="TreeGrafter"/>
</dbReference>
<sequence length="452" mass="48642">MLKDALPKINTPLPGPKARAVIERRSNAMPGAIRCSYPCVISRGEGAMLEDVDGNIFLDWVGGVGVLNVGYSHPELIAAVKDQSEKFFHAMMNIVTHEGYIRLAEKMNRIVPVRNKKRRTMFANSGAEAIENAVKIAKSYTGRPNIIVFSGAFHGRTLLASAMTAKKAYAYGLGPFPDGVYRAEFPYLYRGPKGYSEAEAIDYYADKLGKIFEEASPAQHVAAIVLEPVQGEGGFIPAPLEWVKAVRKLCDAHGILLVADEVQTGFARSGKMFVSNYWEETGCAPDIIAAAKSIAGGIPLSAVTAGEDIFDGVKGGIIGGTYGGNPLACASALKVIEIIEREQLCARSLEIAEKCRSTFALWMEKYPEIGDVRGIGCMMGIEFVTDKESKTPAPELVSDIIQLAVQNGLIIESAGAYSNVIRFLCPLVVTDPQLDCGLKILESAIEACVAGK</sequence>
<dbReference type="CDD" id="cd00610">
    <property type="entry name" value="OAT_like"/>
    <property type="match status" value="1"/>
</dbReference>
<evidence type="ECO:0000256" key="8">
    <source>
        <dbReference type="ARBA" id="ARBA00022679"/>
    </source>
</evidence>
<dbReference type="PANTHER" id="PTHR11986:SF58">
    <property type="entry name" value="LEUCINE_METHIONINE RACEMASE"/>
    <property type="match status" value="1"/>
</dbReference>
<dbReference type="EC" id="2.6.1.22" evidence="5"/>
<evidence type="ECO:0000256" key="5">
    <source>
        <dbReference type="ARBA" id="ARBA00012876"/>
    </source>
</evidence>
<dbReference type="SUPFAM" id="SSF53383">
    <property type="entry name" value="PLP-dependent transferases"/>
    <property type="match status" value="1"/>
</dbReference>
<keyword evidence="7 17" id="KW-0032">Aminotransferase</keyword>
<dbReference type="Gene3D" id="3.90.1150.10">
    <property type="entry name" value="Aspartate Aminotransferase, domain 1"/>
    <property type="match status" value="1"/>
</dbReference>
<dbReference type="GO" id="GO:0030170">
    <property type="term" value="F:pyridoxal phosphate binding"/>
    <property type="evidence" value="ECO:0007669"/>
    <property type="project" value="InterPro"/>
</dbReference>
<name>A0A1V4SPN8_RUMHU</name>
<organism evidence="17 18">
    <name type="scientific">Ruminiclostridium hungatei</name>
    <name type="common">Clostridium hungatei</name>
    <dbReference type="NCBI Taxonomy" id="48256"/>
    <lineage>
        <taxon>Bacteria</taxon>
        <taxon>Bacillati</taxon>
        <taxon>Bacillota</taxon>
        <taxon>Clostridia</taxon>
        <taxon>Eubacteriales</taxon>
        <taxon>Oscillospiraceae</taxon>
        <taxon>Ruminiclostridium</taxon>
    </lineage>
</organism>
<dbReference type="STRING" id="48256.CLHUN_11280"/>